<keyword evidence="4" id="KW-1185">Reference proteome</keyword>
<feature type="compositionally biased region" description="Low complexity" evidence="1">
    <location>
        <begin position="141"/>
        <end position="152"/>
    </location>
</feature>
<protein>
    <submittedName>
        <fullName evidence="3">Membrane protein</fullName>
    </submittedName>
</protein>
<keyword evidence="2" id="KW-1133">Transmembrane helix</keyword>
<dbReference type="Proteomes" id="UP000037274">
    <property type="component" value="Unassembled WGS sequence"/>
</dbReference>
<name>A0ABR5HU32_STRLW</name>
<feature type="transmembrane region" description="Helical" evidence="2">
    <location>
        <begin position="60"/>
        <end position="80"/>
    </location>
</feature>
<reference evidence="3 4" key="1">
    <citation type="submission" date="2015-06" db="EMBL/GenBank/DDBJ databases">
        <title>Draft genome sequence of Streptomyces leeuwenhoekii C58, which produces the novel lasso peptide, chaxapeptin.</title>
        <authorList>
            <person name="Yi Y."/>
            <person name="Hai D."/>
            <person name="Jaspars M."/>
            <person name="Sheng H."/>
            <person name="Rateb M.E."/>
            <person name="Bull A."/>
            <person name="Goodfellow M."/>
            <person name="Asenjo J.A."/>
            <person name="Ebel R."/>
        </authorList>
    </citation>
    <scope>NUCLEOTIDE SEQUENCE [LARGE SCALE GENOMIC DNA]</scope>
    <source>
        <strain evidence="3 4">C58</strain>
    </source>
</reference>
<accession>A0ABR5HU32</accession>
<feature type="transmembrane region" description="Helical" evidence="2">
    <location>
        <begin position="86"/>
        <end position="105"/>
    </location>
</feature>
<comment type="caution">
    <text evidence="3">The sequence shown here is derived from an EMBL/GenBank/DDBJ whole genome shotgun (WGS) entry which is preliminary data.</text>
</comment>
<gene>
    <name evidence="3" type="ORF">ACH49_22860</name>
</gene>
<evidence type="ECO:0000256" key="1">
    <source>
        <dbReference type="SAM" id="MobiDB-lite"/>
    </source>
</evidence>
<proteinExistence type="predicted"/>
<sequence>MFATGVPERSRTTAQAGRVRYGRMVDVMRKQHGGGNAQVFRITGARTGLQEDVRGRQRRYVISMTIRTLSVILAACLWNVERHVAIVALVVGAVLPYIAVVIANAGRENAPSLPSTFVMAPTRPMIAPPSADGDATGSAPGGAADAQGPAAPENVASEAARGARSEPHHRA</sequence>
<keyword evidence="2" id="KW-0812">Transmembrane</keyword>
<evidence type="ECO:0000256" key="2">
    <source>
        <dbReference type="SAM" id="Phobius"/>
    </source>
</evidence>
<feature type="compositionally biased region" description="Basic and acidic residues" evidence="1">
    <location>
        <begin position="161"/>
        <end position="171"/>
    </location>
</feature>
<evidence type="ECO:0000313" key="3">
    <source>
        <dbReference type="EMBL" id="KMS73871.1"/>
    </source>
</evidence>
<organism evidence="3 4">
    <name type="scientific">Streptomyces leeuwenhoekii</name>
    <dbReference type="NCBI Taxonomy" id="1437453"/>
    <lineage>
        <taxon>Bacteria</taxon>
        <taxon>Bacillati</taxon>
        <taxon>Actinomycetota</taxon>
        <taxon>Actinomycetes</taxon>
        <taxon>Kitasatosporales</taxon>
        <taxon>Streptomycetaceae</taxon>
        <taxon>Streptomyces</taxon>
    </lineage>
</organism>
<keyword evidence="2" id="KW-0472">Membrane</keyword>
<evidence type="ECO:0000313" key="4">
    <source>
        <dbReference type="Proteomes" id="UP000037274"/>
    </source>
</evidence>
<feature type="region of interest" description="Disordered" evidence="1">
    <location>
        <begin position="124"/>
        <end position="171"/>
    </location>
</feature>
<dbReference type="InterPro" id="IPR021449">
    <property type="entry name" value="DUF3099"/>
</dbReference>
<dbReference type="Pfam" id="PF11298">
    <property type="entry name" value="DUF3099"/>
    <property type="match status" value="1"/>
</dbReference>
<dbReference type="EMBL" id="LFEH01000098">
    <property type="protein sequence ID" value="KMS73871.1"/>
    <property type="molecule type" value="Genomic_DNA"/>
</dbReference>